<dbReference type="SUPFAM" id="SSF81383">
    <property type="entry name" value="F-box domain"/>
    <property type="match status" value="1"/>
</dbReference>
<keyword evidence="2" id="KW-1185">Reference proteome</keyword>
<dbReference type="InterPro" id="IPR036047">
    <property type="entry name" value="F-box-like_dom_sf"/>
</dbReference>
<gene>
    <name evidence="1" type="ORF">CPELLU_LOCUS18949</name>
</gene>
<sequence>MIDYITKIPSELLSKILKYNKILIDLMLTCKIFLNIIKDNQFKMNWLFFHFGKSHALFHTVRLGPNFINVDLANMIVEKIGISRYFIQRLALRFSLYDKKLLELKLQHNNSTINDS</sequence>
<proteinExistence type="predicted"/>
<evidence type="ECO:0000313" key="2">
    <source>
        <dbReference type="Proteomes" id="UP000789759"/>
    </source>
</evidence>
<organism evidence="1 2">
    <name type="scientific">Cetraspora pellucida</name>
    <dbReference type="NCBI Taxonomy" id="1433469"/>
    <lineage>
        <taxon>Eukaryota</taxon>
        <taxon>Fungi</taxon>
        <taxon>Fungi incertae sedis</taxon>
        <taxon>Mucoromycota</taxon>
        <taxon>Glomeromycotina</taxon>
        <taxon>Glomeromycetes</taxon>
        <taxon>Diversisporales</taxon>
        <taxon>Gigasporaceae</taxon>
        <taxon>Cetraspora</taxon>
    </lineage>
</organism>
<dbReference type="AlphaFoldDB" id="A0A9N9K7E3"/>
<name>A0A9N9K7E3_9GLOM</name>
<dbReference type="EMBL" id="CAJVQA010041216">
    <property type="protein sequence ID" value="CAG8813734.1"/>
    <property type="molecule type" value="Genomic_DNA"/>
</dbReference>
<evidence type="ECO:0000313" key="1">
    <source>
        <dbReference type="EMBL" id="CAG8813734.1"/>
    </source>
</evidence>
<reference evidence="1" key="1">
    <citation type="submission" date="2021-06" db="EMBL/GenBank/DDBJ databases">
        <authorList>
            <person name="Kallberg Y."/>
            <person name="Tangrot J."/>
            <person name="Rosling A."/>
        </authorList>
    </citation>
    <scope>NUCLEOTIDE SEQUENCE</scope>
    <source>
        <strain evidence="1">FL966</strain>
    </source>
</reference>
<protein>
    <submittedName>
        <fullName evidence="1">20539_t:CDS:1</fullName>
    </submittedName>
</protein>
<accession>A0A9N9K7E3</accession>
<dbReference type="OrthoDB" id="2308339at2759"/>
<comment type="caution">
    <text evidence="1">The sequence shown here is derived from an EMBL/GenBank/DDBJ whole genome shotgun (WGS) entry which is preliminary data.</text>
</comment>
<dbReference type="Proteomes" id="UP000789759">
    <property type="component" value="Unassembled WGS sequence"/>
</dbReference>